<reference evidence="14" key="1">
    <citation type="submission" date="2025-08" db="UniProtKB">
        <authorList>
            <consortium name="Ensembl"/>
        </authorList>
    </citation>
    <scope>IDENTIFICATION</scope>
</reference>
<dbReference type="InterPro" id="IPR007960">
    <property type="entry name" value="TAS2R"/>
</dbReference>
<dbReference type="GeneTree" id="ENSGT01150000286961"/>
<keyword evidence="3 12" id="KW-0919">Taste</keyword>
<evidence type="ECO:0000256" key="12">
    <source>
        <dbReference type="RuleBase" id="RU004424"/>
    </source>
</evidence>
<feature type="transmembrane region" description="Helical" evidence="13">
    <location>
        <begin position="56"/>
        <end position="81"/>
    </location>
</feature>
<dbReference type="Ensembl" id="ENSNNAT00000014045.1">
    <property type="protein sequence ID" value="ENSNNAP00000013413.1"/>
    <property type="gene ID" value="ENSNNAG00000008981.1"/>
</dbReference>
<dbReference type="FunFam" id="1.20.1070.10:FF:000055">
    <property type="entry name" value="Taste receptor type 2"/>
    <property type="match status" value="1"/>
</dbReference>
<accession>A0A8C6XFQ4</accession>
<dbReference type="PANTHER" id="PTHR11394">
    <property type="entry name" value="TASTE RECEPTOR TYPE 2"/>
    <property type="match status" value="1"/>
</dbReference>
<reference evidence="14" key="2">
    <citation type="submission" date="2025-09" db="UniProtKB">
        <authorList>
            <consortium name="Ensembl"/>
        </authorList>
    </citation>
    <scope>IDENTIFICATION</scope>
</reference>
<evidence type="ECO:0000256" key="11">
    <source>
        <dbReference type="RuleBase" id="RU004423"/>
    </source>
</evidence>
<dbReference type="GO" id="GO:0033038">
    <property type="term" value="F:bitter taste receptor activity"/>
    <property type="evidence" value="ECO:0007669"/>
    <property type="project" value="InterPro"/>
</dbReference>
<feature type="transmembrane region" description="Helical" evidence="13">
    <location>
        <begin position="229"/>
        <end position="250"/>
    </location>
</feature>
<dbReference type="AlphaFoldDB" id="A0A8C6XFQ4"/>
<dbReference type="Gene3D" id="1.20.1070.10">
    <property type="entry name" value="Rhodopsin 7-helix transmembrane proteins"/>
    <property type="match status" value="1"/>
</dbReference>
<dbReference type="PANTHER" id="PTHR11394:SF47">
    <property type="entry name" value="TASTE RECEPTOR TYPE 2 MEMBER 40"/>
    <property type="match status" value="1"/>
</dbReference>
<evidence type="ECO:0000256" key="5">
    <source>
        <dbReference type="ARBA" id="ARBA00022692"/>
    </source>
</evidence>
<sequence length="310" mass="35260">ICSSQEVLGPSATPLKPVLLQRQEFVTLMGMTGNGFIFISDGHDWIQSKTHSGSDLLLMSLSLTRFIFLGITLTFHCISFLDINQPKYAGNITVFFWTFFNATTLWITTCLGVFYCVKIVNFTQPFLVKMKLRISNVVPHLLIAVMLVSLISALPFLWIKDHTQSYNNTEHRQEMMDQMSLFGMLYILGTFPSFVIFFISSVFLIYSLVHHAKRMQNNSLGFRDQRMDVHLKTIKILTSFLILYAATFVAEVSMTFSPSPWASVIYCAFMAFTHRKVPAIILPRVNCKSRPLSVPWIIARLGTSSRKAVN</sequence>
<keyword evidence="15" id="KW-1185">Reference proteome</keyword>
<evidence type="ECO:0000256" key="1">
    <source>
        <dbReference type="ARBA" id="ARBA00004141"/>
    </source>
</evidence>
<evidence type="ECO:0000256" key="10">
    <source>
        <dbReference type="ARBA" id="ARBA00023224"/>
    </source>
</evidence>
<dbReference type="GO" id="GO:0016020">
    <property type="term" value="C:membrane"/>
    <property type="evidence" value="ECO:0007669"/>
    <property type="project" value="UniProtKB-SubCell"/>
</dbReference>
<dbReference type="Pfam" id="PF05296">
    <property type="entry name" value="TAS2R"/>
    <property type="match status" value="1"/>
</dbReference>
<name>A0A8C6XFQ4_NAJNA</name>
<dbReference type="OMA" id="WITTCLG"/>
<proteinExistence type="inferred from homology"/>
<evidence type="ECO:0000256" key="4">
    <source>
        <dbReference type="ARBA" id="ARBA00022606"/>
    </source>
</evidence>
<evidence type="ECO:0000256" key="9">
    <source>
        <dbReference type="ARBA" id="ARBA00023170"/>
    </source>
</evidence>
<dbReference type="Proteomes" id="UP000694559">
    <property type="component" value="Unplaced"/>
</dbReference>
<keyword evidence="4 12" id="KW-0716">Sensory transduction</keyword>
<comment type="similarity">
    <text evidence="2 11">Belongs to the G-protein coupled receptor T2R family.</text>
</comment>
<comment type="subcellular location">
    <subcellularLocation>
        <location evidence="1 12">Membrane</location>
        <topology evidence="1 12">Multi-pass membrane protein</topology>
    </subcellularLocation>
</comment>
<evidence type="ECO:0000313" key="14">
    <source>
        <dbReference type="Ensembl" id="ENSNNAP00000013413.1"/>
    </source>
</evidence>
<dbReference type="GO" id="GO:0004930">
    <property type="term" value="F:G protein-coupled receptor activity"/>
    <property type="evidence" value="ECO:0007669"/>
    <property type="project" value="UniProtKB-KW"/>
</dbReference>
<keyword evidence="9 12" id="KW-0675">Receptor</keyword>
<keyword evidence="7 12" id="KW-0297">G-protein coupled receptor</keyword>
<evidence type="ECO:0000256" key="3">
    <source>
        <dbReference type="ARBA" id="ARBA00022480"/>
    </source>
</evidence>
<evidence type="ECO:0000256" key="2">
    <source>
        <dbReference type="ARBA" id="ARBA00007376"/>
    </source>
</evidence>
<organism evidence="14 15">
    <name type="scientific">Naja naja</name>
    <name type="common">Indian cobra</name>
    <dbReference type="NCBI Taxonomy" id="35670"/>
    <lineage>
        <taxon>Eukaryota</taxon>
        <taxon>Metazoa</taxon>
        <taxon>Chordata</taxon>
        <taxon>Craniata</taxon>
        <taxon>Vertebrata</taxon>
        <taxon>Euteleostomi</taxon>
        <taxon>Lepidosauria</taxon>
        <taxon>Squamata</taxon>
        <taxon>Bifurcata</taxon>
        <taxon>Unidentata</taxon>
        <taxon>Episquamata</taxon>
        <taxon>Toxicofera</taxon>
        <taxon>Serpentes</taxon>
        <taxon>Colubroidea</taxon>
        <taxon>Elapidae</taxon>
        <taxon>Elapinae</taxon>
        <taxon>Naja</taxon>
    </lineage>
</organism>
<keyword evidence="5 12" id="KW-0812">Transmembrane</keyword>
<keyword evidence="10 12" id="KW-0807">Transducer</keyword>
<feature type="transmembrane region" description="Helical" evidence="13">
    <location>
        <begin position="137"/>
        <end position="159"/>
    </location>
</feature>
<evidence type="ECO:0000256" key="8">
    <source>
        <dbReference type="ARBA" id="ARBA00023136"/>
    </source>
</evidence>
<feature type="transmembrane region" description="Helical" evidence="13">
    <location>
        <begin position="179"/>
        <end position="209"/>
    </location>
</feature>
<dbReference type="OrthoDB" id="8876749at2759"/>
<evidence type="ECO:0000256" key="6">
    <source>
        <dbReference type="ARBA" id="ARBA00022989"/>
    </source>
</evidence>
<evidence type="ECO:0000313" key="15">
    <source>
        <dbReference type="Proteomes" id="UP000694559"/>
    </source>
</evidence>
<keyword evidence="8 12" id="KW-0472">Membrane</keyword>
<protein>
    <recommendedName>
        <fullName evidence="12">Taste receptor type 2</fullName>
    </recommendedName>
</protein>
<evidence type="ECO:0000256" key="7">
    <source>
        <dbReference type="ARBA" id="ARBA00023040"/>
    </source>
</evidence>
<feature type="transmembrane region" description="Helical" evidence="13">
    <location>
        <begin position="93"/>
        <end position="117"/>
    </location>
</feature>
<evidence type="ECO:0000256" key="13">
    <source>
        <dbReference type="SAM" id="Phobius"/>
    </source>
</evidence>
<keyword evidence="6 13" id="KW-1133">Transmembrane helix</keyword>
<dbReference type="SUPFAM" id="SSF81321">
    <property type="entry name" value="Family A G protein-coupled receptor-like"/>
    <property type="match status" value="1"/>
</dbReference>